<dbReference type="GO" id="GO:0030687">
    <property type="term" value="C:preribosome, large subunit precursor"/>
    <property type="evidence" value="ECO:0007669"/>
    <property type="project" value="TreeGrafter"/>
</dbReference>
<evidence type="ECO:0000256" key="2">
    <source>
        <dbReference type="ARBA" id="ARBA00022840"/>
    </source>
</evidence>
<evidence type="ECO:0000313" key="4">
    <source>
        <dbReference type="Proteomes" id="UP000245119"/>
    </source>
</evidence>
<evidence type="ECO:0000313" key="3">
    <source>
        <dbReference type="EMBL" id="PVD28814.1"/>
    </source>
</evidence>
<keyword evidence="4" id="KW-1185">Reference proteome</keyword>
<protein>
    <submittedName>
        <fullName evidence="3">Uncharacterized protein</fullName>
    </submittedName>
</protein>
<dbReference type="GO" id="GO:0005634">
    <property type="term" value="C:nucleus"/>
    <property type="evidence" value="ECO:0007669"/>
    <property type="project" value="TreeGrafter"/>
</dbReference>
<keyword evidence="1" id="KW-0547">Nucleotide-binding</keyword>
<proteinExistence type="predicted"/>
<dbReference type="EMBL" id="PZQS01000006">
    <property type="protein sequence ID" value="PVD28814.1"/>
    <property type="molecule type" value="Genomic_DNA"/>
</dbReference>
<dbReference type="Proteomes" id="UP000245119">
    <property type="component" value="Linkage Group LG6"/>
</dbReference>
<dbReference type="STRING" id="400727.A0A2T7P5W4"/>
<dbReference type="GO" id="GO:0000055">
    <property type="term" value="P:ribosomal large subunit export from nucleus"/>
    <property type="evidence" value="ECO:0007669"/>
    <property type="project" value="TreeGrafter"/>
</dbReference>
<dbReference type="GO" id="GO:0000027">
    <property type="term" value="P:ribosomal large subunit assembly"/>
    <property type="evidence" value="ECO:0007669"/>
    <property type="project" value="TreeGrafter"/>
</dbReference>
<evidence type="ECO:0000256" key="1">
    <source>
        <dbReference type="ARBA" id="ARBA00022741"/>
    </source>
</evidence>
<dbReference type="OrthoDB" id="422220at2759"/>
<comment type="caution">
    <text evidence="3">The sequence shown here is derived from an EMBL/GenBank/DDBJ whole genome shotgun (WGS) entry which is preliminary data.</text>
</comment>
<keyword evidence="2" id="KW-0067">ATP-binding</keyword>
<gene>
    <name evidence="3" type="ORF">C0Q70_11409</name>
</gene>
<reference evidence="3 4" key="1">
    <citation type="submission" date="2018-04" db="EMBL/GenBank/DDBJ databases">
        <title>The genome of golden apple snail Pomacea canaliculata provides insight into stress tolerance and invasive adaptation.</title>
        <authorList>
            <person name="Liu C."/>
            <person name="Liu B."/>
            <person name="Ren Y."/>
            <person name="Zhang Y."/>
            <person name="Wang H."/>
            <person name="Li S."/>
            <person name="Jiang F."/>
            <person name="Yin L."/>
            <person name="Zhang G."/>
            <person name="Qian W."/>
            <person name="Fan W."/>
        </authorList>
    </citation>
    <scope>NUCLEOTIDE SEQUENCE [LARGE SCALE GENOMIC DNA]</scope>
    <source>
        <strain evidence="3">SZHN2017</strain>
        <tissue evidence="3">Muscle</tissue>
    </source>
</reference>
<sequence length="1538" mass="173776">MRHSGEMEWASFPGSCIKEIGQVSRYQSRNTKILSHLHSLLTYLMTHLSEMVCAAFDCNISLLHQTQDAFLWVSRLLQVLILSPGQQMMWLHEVLQELWCSSSVSRCRVWLTWGSGKEELITPGSDMEGPSVLHRSPLLFYIANLLASIDLVSQSDRTSYDLLPLNVTLGRVEDQLAQIDALARHLWKHVDVLGSRKLSIRSLEQSLLIQSFLSLLSSLTFALDTSAEEKWSELVSKLKNTSKLCDPTSQDIHCTVLTAWRDNCEAVKDLLVQVHSCLNTHGTSLGEVKDRSGQSVLSLLGECFNVMMEAVSCEEKDLVIIVGKGLVYTASVLLHLLEPCGHVDPVEKAAIKLCHFRKEMAEIDTEVRVWDMHFKLHTGLGIQDTHPSIYPSRLAFLLHRKLNLQAAIVTLEERQAYRENSIQFLKMSQEVSTFLSSVGSPKAVSSLVTRLASASSAVCPNSGTVATGLKIILQEEQTWQAMAQQFCLQLESDFPCLRDMTVPVCVVVQQVRLGMRALAQDVQHKVKKLQTGCWHEDGILEESISTICRFPFICSSSPSLLEVAARLCLPTTTSTISSLVTAGGGGPENTLILHSRLLMCSLLLVKAHALYTCQLTSDLLETLSCVLSRFVSAWQEQEEKRRRKEEEEAALFHIKEKVHGDERTTAEQEEAVFRAAFPTYHEDFEDMIEATRLEDTGKRREQPMDEDEKKMEFALAISEHEMYELCQSHVQMMLALTSCAWKSQKTTTNVDVDSWDILRPMLMMYQMTSDIVKASWEVLDDIDRHTIGSHLLVCGAVIQSMHLSQGADPSQVSGLCLPKSKCYNFYIDPNIPEVIQCRPVLQLVLARVTELQQEWPDHPTLKQLCDVVERVKSFPVTAPVSKFLTGLELLLQKAQFWESNASTKVSMANQLSEVTAIIVRWRKLELRNLHCRWFKSVSVVATSQLLEWSIGCGGRKNRKKASRWWFHLYSLVSAYLEETSKDKLEMEELVKSLKQYLESSSMGEYSARLDILMAFHCHLLNTESSEKRDKLLHLLWNIHLFYSQFQDVISSQIAHLRAPIEKELKGFVKIARWSEMNYWALKDSTEKTHRTVHKHTRAFQAILNQPVKGLLGERPSDFLLTSEVEGSGNSYSDRVIQYGETALKFCIISPADGTAAYLYPAAEACPLSQRASKHWHSILQTSAIFQDVSTLDDLTGDLIDQIQELQKLTVSQSLNKEKQKAEARHINLRKRKALADLFKELEDLGLSYRKGLNKEKTSFVDDALMLPPLDPLASLDKSDPLVCLWEGCNSYFTRCLSRMARFMTALQSSPSKELGPGNLERCRGFIEHLTDIYLRQRVELTDTVNQFIILKKLLKLVTLLQLSNNWLPPQTSAKKWLVSLLLQACPAANDPHLHGPMSPFLTSQLSAAAHMQSGDTLWTYCVDRIKTFLLTAKAEHTKLMVISDNLMVTSTDFDTISNSIEELASIGRGLGEIKDILGCQNENSICEKENCLTSTITFMSFALLRMESNFQVWKSAMRENLTCGASTVQQKPRRHHHI</sequence>
<organism evidence="3 4">
    <name type="scientific">Pomacea canaliculata</name>
    <name type="common">Golden apple snail</name>
    <dbReference type="NCBI Taxonomy" id="400727"/>
    <lineage>
        <taxon>Eukaryota</taxon>
        <taxon>Metazoa</taxon>
        <taxon>Spiralia</taxon>
        <taxon>Lophotrochozoa</taxon>
        <taxon>Mollusca</taxon>
        <taxon>Gastropoda</taxon>
        <taxon>Caenogastropoda</taxon>
        <taxon>Architaenioglossa</taxon>
        <taxon>Ampullarioidea</taxon>
        <taxon>Ampullariidae</taxon>
        <taxon>Pomacea</taxon>
    </lineage>
</organism>
<dbReference type="PANTHER" id="PTHR48103">
    <property type="entry name" value="MIDASIN-RELATED"/>
    <property type="match status" value="1"/>
</dbReference>
<dbReference type="GO" id="GO:0005524">
    <property type="term" value="F:ATP binding"/>
    <property type="evidence" value="ECO:0007669"/>
    <property type="project" value="UniProtKB-KW"/>
</dbReference>
<accession>A0A2T7P5W4</accession>
<name>A0A2T7P5W4_POMCA</name>
<dbReference type="PANTHER" id="PTHR48103:SF2">
    <property type="entry name" value="MIDASIN"/>
    <property type="match status" value="1"/>
</dbReference>